<organism evidence="1 2">
    <name type="scientific">Mucilaginibacter straminoryzae</name>
    <dbReference type="NCBI Taxonomy" id="2932774"/>
    <lineage>
        <taxon>Bacteria</taxon>
        <taxon>Pseudomonadati</taxon>
        <taxon>Bacteroidota</taxon>
        <taxon>Sphingobacteriia</taxon>
        <taxon>Sphingobacteriales</taxon>
        <taxon>Sphingobacteriaceae</taxon>
        <taxon>Mucilaginibacter</taxon>
    </lineage>
</organism>
<evidence type="ECO:0000313" key="2">
    <source>
        <dbReference type="Proteomes" id="UP001139450"/>
    </source>
</evidence>
<gene>
    <name evidence="1" type="ORF">MUY27_04290</name>
</gene>
<evidence type="ECO:0000313" key="1">
    <source>
        <dbReference type="EMBL" id="MCJ8208915.1"/>
    </source>
</evidence>
<comment type="caution">
    <text evidence="1">The sequence shown here is derived from an EMBL/GenBank/DDBJ whole genome shotgun (WGS) entry which is preliminary data.</text>
</comment>
<accession>A0A9X1X2R9</accession>
<dbReference type="Proteomes" id="UP001139450">
    <property type="component" value="Unassembled WGS sequence"/>
</dbReference>
<protein>
    <submittedName>
        <fullName evidence="1">Uncharacterized protein</fullName>
    </submittedName>
</protein>
<reference evidence="1" key="1">
    <citation type="submission" date="2022-04" db="EMBL/GenBank/DDBJ databases">
        <title>Mucilaginibacter sp. RS28 isolated from freshwater.</title>
        <authorList>
            <person name="Ko S.-R."/>
        </authorList>
    </citation>
    <scope>NUCLEOTIDE SEQUENCE</scope>
    <source>
        <strain evidence="1">RS28</strain>
    </source>
</reference>
<name>A0A9X1X2R9_9SPHI</name>
<dbReference type="EMBL" id="JALJEJ010000002">
    <property type="protein sequence ID" value="MCJ8208915.1"/>
    <property type="molecule type" value="Genomic_DNA"/>
</dbReference>
<sequence>MTAEIGLLNKSAVVIAADSAVTIGQGNKVYNNANKIYSLKHCNHIGIMIYNNANIMEIPVETIIRLYSIEQTATCRNLVDYSDSFLNFLSTFLKKHVTKEQVKNGVEINTYLTLDSITESVSDSISENIKSNSKKDLAKKKIELHLEVAKYILEDLKKTQIQEDLKKYDYDSFKQDYQELISSIIDLHNTHHQLSFNAEFTDLITEIIYYDSVREINSDDDFTGIIIAGFGEDEIYPGYIELHINGVINDTLRWRKIKSTSVNNEITAIVRPFAQRDMSDVFFRGVDTELYSKIIETLEDEYSEIDDYINKNFRLDEKKKEHLENFLNESINRIHKKITKISQDEYITPIIDTIDTFRKEDLIEIAESLISITSLKRKTSSNIQSVGGPVDIAVITKGEGFKWIKAKHLKIA</sequence>
<dbReference type="AlphaFoldDB" id="A0A9X1X2R9"/>
<keyword evidence="2" id="KW-1185">Reference proteome</keyword>
<dbReference type="RefSeq" id="WP_245128750.1">
    <property type="nucleotide sequence ID" value="NZ_JALJEJ010000002.1"/>
</dbReference>
<proteinExistence type="predicted"/>